<dbReference type="OrthoDB" id="9811239at2"/>
<feature type="domain" description="Glycosyl transferase family 1" evidence="1">
    <location>
        <begin position="230"/>
        <end position="387"/>
    </location>
</feature>
<keyword evidence="2" id="KW-0328">Glycosyltransferase</keyword>
<reference evidence="2" key="1">
    <citation type="submission" date="2010-07" db="EMBL/GenBank/DDBJ databases">
        <authorList>
            <person name="Muzny D."/>
            <person name="Qin X."/>
            <person name="Buhay C."/>
            <person name="Dugan-Rocha S."/>
            <person name="Ding Y."/>
            <person name="Chen G."/>
            <person name="Hawes A."/>
            <person name="Holder M."/>
            <person name="Jhangiani S."/>
            <person name="Johnson A."/>
            <person name="Khan Z."/>
            <person name="Li Z."/>
            <person name="Liu W."/>
            <person name="Liu X."/>
            <person name="Perez L."/>
            <person name="Shen H."/>
            <person name="Wang Q."/>
            <person name="Watt J."/>
            <person name="Xi L."/>
            <person name="Xin Y."/>
            <person name="Zhou J."/>
            <person name="Deng J."/>
            <person name="Jiang H."/>
            <person name="Liu Y."/>
            <person name="Qu J."/>
            <person name="Song X.-Z."/>
            <person name="Zhang L."/>
            <person name="Villasana D."/>
            <person name="Johnson A."/>
            <person name="Liu J."/>
            <person name="Liyanage D."/>
            <person name="Lorensuhewa L."/>
            <person name="Robinson T."/>
            <person name="Song A."/>
            <person name="Song B.-B."/>
            <person name="Dinh H."/>
            <person name="Thornton R."/>
            <person name="Coyle M."/>
            <person name="Francisco L."/>
            <person name="Jackson L."/>
            <person name="Javaid M."/>
            <person name="Korchina V."/>
            <person name="Kovar C."/>
            <person name="Mata R."/>
            <person name="Mathew T."/>
            <person name="Ngo R."/>
            <person name="Nguyen L."/>
            <person name="Nguyen N."/>
            <person name="Okwuonu G."/>
            <person name="Ongeri F."/>
            <person name="Pham C."/>
            <person name="Simmons D."/>
            <person name="Wilczek-Boney K."/>
            <person name="Hale W."/>
            <person name="Jakkamsetti A."/>
            <person name="Pham P."/>
            <person name="Ruth R."/>
            <person name="San Lucas F."/>
            <person name="Warren J."/>
            <person name="Zhang J."/>
            <person name="Zhao Z."/>
            <person name="Zhou C."/>
            <person name="Zhu D."/>
            <person name="Lee S."/>
            <person name="Bess C."/>
            <person name="Blankenburg K."/>
            <person name="Forbes L."/>
            <person name="Fu Q."/>
            <person name="Gubbala S."/>
            <person name="Hirani K."/>
            <person name="Jayaseelan J.C."/>
            <person name="Lara F."/>
            <person name="Munidasa M."/>
            <person name="Palculict T."/>
            <person name="Patil S."/>
            <person name="Pu L.-L."/>
            <person name="Saada N."/>
            <person name="Tang L."/>
            <person name="Weissenberger G."/>
            <person name="Zhu Y."/>
            <person name="Hemphill L."/>
            <person name="Shang Y."/>
            <person name="Youmans B."/>
            <person name="Ayvaz T."/>
            <person name="Ross M."/>
            <person name="Santibanez J."/>
            <person name="Aqrawi P."/>
            <person name="Gross S."/>
            <person name="Joshi V."/>
            <person name="Fowler G."/>
            <person name="Nazareth L."/>
            <person name="Reid J."/>
            <person name="Worley K."/>
            <person name="Petrosino J."/>
            <person name="Highlander S."/>
            <person name="Gibbs R."/>
        </authorList>
    </citation>
    <scope>NUCLEOTIDE SEQUENCE [LARGE SCALE GENOMIC DNA]</scope>
    <source>
        <strain evidence="2">ATCC 33861</strain>
    </source>
</reference>
<dbReference type="EMBL" id="ACHA02000004">
    <property type="protein sequence ID" value="EFK58970.1"/>
    <property type="molecule type" value="Genomic_DNA"/>
</dbReference>
<sequence>MKILFIQHLHFLNGSGGTEKICSFLANGFAKQGHQVTIATNQDIIGKPVFEIDRNIEVVNIYNPRVIQKELKSLYNYKGRNPIIWLISKIKKKSAKIYNNVLRKDLGGDAGIYKFNLSKRAELWNAYINELSPDVIVTMSISSLLEVTYNNKINIPIVNSVNGRPDYDYRNIFGRRSDFEMQLLEESFKNLSGIQVLFKSYCNFLPSTFNGGQYVIPNPVPQTTESDVVNHLKTKGKYRVIHIGRLDDDCKQQSIAIKIFNKIGSGFPEWELEFWGIGHDHNMLMQMISSYRLNNRVFLRGFTENPLEKIKEGDIFIFPSKYEGFGLALGEAMSAGLPCLGFQSCSGVNELIEHGVTGFLAKDESEMQKHLEELMQNRALRKEMGFQAHLAMKRYSPCHVLDAWKNLISDIVVK</sequence>
<dbReference type="Proteomes" id="UP000006258">
    <property type="component" value="Unassembled WGS sequence"/>
</dbReference>
<comment type="caution">
    <text evidence="2">The sequence shown here is derived from an EMBL/GenBank/DDBJ whole genome shotgun (WGS) entry which is preliminary data.</text>
</comment>
<gene>
    <name evidence="2" type="ORF">HMPREF0766_11086</name>
</gene>
<dbReference type="PANTHER" id="PTHR12526">
    <property type="entry name" value="GLYCOSYLTRANSFERASE"/>
    <property type="match status" value="1"/>
</dbReference>
<dbReference type="SUPFAM" id="SSF53756">
    <property type="entry name" value="UDP-Glycosyltransferase/glycogen phosphorylase"/>
    <property type="match status" value="1"/>
</dbReference>
<evidence type="ECO:0000259" key="1">
    <source>
        <dbReference type="Pfam" id="PF00534"/>
    </source>
</evidence>
<protein>
    <submittedName>
        <fullName evidence="2">Glycosyltransferase, group 1 family protein</fullName>
        <ecNumber evidence="2">2.4.-.-</ecNumber>
    </submittedName>
</protein>
<dbReference type="GeneID" id="95428257"/>
<name>D7VJB7_SPHSI</name>
<dbReference type="AlphaFoldDB" id="D7VJB7"/>
<keyword evidence="3" id="KW-1185">Reference proteome</keyword>
<dbReference type="GO" id="GO:0016757">
    <property type="term" value="F:glycosyltransferase activity"/>
    <property type="evidence" value="ECO:0007669"/>
    <property type="project" value="UniProtKB-KW"/>
</dbReference>
<keyword evidence="2" id="KW-0808">Transferase</keyword>
<dbReference type="Pfam" id="PF00534">
    <property type="entry name" value="Glycos_transf_1"/>
    <property type="match status" value="1"/>
</dbReference>
<dbReference type="Gene3D" id="3.40.50.2000">
    <property type="entry name" value="Glycogen Phosphorylase B"/>
    <property type="match status" value="2"/>
</dbReference>
<dbReference type="EC" id="2.4.-.-" evidence="2"/>
<evidence type="ECO:0000313" key="3">
    <source>
        <dbReference type="Proteomes" id="UP000006258"/>
    </source>
</evidence>
<dbReference type="HOGENOM" id="CLU_009583_0_0_10"/>
<dbReference type="STRING" id="525373.HMPREF0766_11086"/>
<dbReference type="RefSeq" id="WP_003000545.1">
    <property type="nucleotide sequence ID" value="NZ_GL379774.1"/>
</dbReference>
<dbReference type="eggNOG" id="COG0438">
    <property type="taxonomic scope" value="Bacteria"/>
</dbReference>
<organism evidence="2 3">
    <name type="scientific">Sphingobacterium spiritivorum ATCC 33861</name>
    <dbReference type="NCBI Taxonomy" id="525373"/>
    <lineage>
        <taxon>Bacteria</taxon>
        <taxon>Pseudomonadati</taxon>
        <taxon>Bacteroidota</taxon>
        <taxon>Sphingobacteriia</taxon>
        <taxon>Sphingobacteriales</taxon>
        <taxon>Sphingobacteriaceae</taxon>
        <taxon>Sphingobacterium</taxon>
    </lineage>
</organism>
<dbReference type="InterPro" id="IPR001296">
    <property type="entry name" value="Glyco_trans_1"/>
</dbReference>
<proteinExistence type="predicted"/>
<evidence type="ECO:0000313" key="2">
    <source>
        <dbReference type="EMBL" id="EFK58970.1"/>
    </source>
</evidence>
<accession>D7VJB7</accession>